<reference evidence="2" key="1">
    <citation type="submission" date="2021-01" db="UniProtKB">
        <authorList>
            <consortium name="EnsemblPlants"/>
        </authorList>
    </citation>
    <scope>IDENTIFICATION</scope>
</reference>
<dbReference type="AlphaFoldDB" id="A0A7N0TZN8"/>
<dbReference type="EnsemblPlants" id="Kaladp0048s0392.1.v1.1">
    <property type="protein sequence ID" value="Kaladp0048s0392.1.v1.1.CDS.1"/>
    <property type="gene ID" value="Kaladp0048s0392.v1.1"/>
</dbReference>
<sequence length="60" mass="7288">MRRADSTCLSLINRAFDPSFRWTVSDMPSLFFIQLYFFLITTLFLNFQMRTNGIWLQMQR</sequence>
<organism evidence="2 3">
    <name type="scientific">Kalanchoe fedtschenkoi</name>
    <name type="common">Lavender scallops</name>
    <name type="synonym">South American air plant</name>
    <dbReference type="NCBI Taxonomy" id="63787"/>
    <lineage>
        <taxon>Eukaryota</taxon>
        <taxon>Viridiplantae</taxon>
        <taxon>Streptophyta</taxon>
        <taxon>Embryophyta</taxon>
        <taxon>Tracheophyta</taxon>
        <taxon>Spermatophyta</taxon>
        <taxon>Magnoliopsida</taxon>
        <taxon>eudicotyledons</taxon>
        <taxon>Gunneridae</taxon>
        <taxon>Pentapetalae</taxon>
        <taxon>Saxifragales</taxon>
        <taxon>Crassulaceae</taxon>
        <taxon>Kalanchoe</taxon>
    </lineage>
</organism>
<evidence type="ECO:0000313" key="3">
    <source>
        <dbReference type="Proteomes" id="UP000594263"/>
    </source>
</evidence>
<keyword evidence="1" id="KW-1133">Transmembrane helix</keyword>
<keyword evidence="1" id="KW-0472">Membrane</keyword>
<protein>
    <submittedName>
        <fullName evidence="2">Uncharacterized protein</fullName>
    </submittedName>
</protein>
<evidence type="ECO:0000256" key="1">
    <source>
        <dbReference type="SAM" id="Phobius"/>
    </source>
</evidence>
<dbReference type="Gramene" id="Kaladp0048s0392.1.v1.1">
    <property type="protein sequence ID" value="Kaladp0048s0392.1.v1.1.CDS.1"/>
    <property type="gene ID" value="Kaladp0048s0392.v1.1"/>
</dbReference>
<name>A0A7N0TZN8_KALFE</name>
<keyword evidence="1" id="KW-0812">Transmembrane</keyword>
<proteinExistence type="predicted"/>
<keyword evidence="3" id="KW-1185">Reference proteome</keyword>
<dbReference type="Proteomes" id="UP000594263">
    <property type="component" value="Unplaced"/>
</dbReference>
<evidence type="ECO:0000313" key="2">
    <source>
        <dbReference type="EnsemblPlants" id="Kaladp0048s0392.1.v1.1.CDS.1"/>
    </source>
</evidence>
<accession>A0A7N0TZN8</accession>
<feature type="transmembrane region" description="Helical" evidence="1">
    <location>
        <begin position="29"/>
        <end position="47"/>
    </location>
</feature>